<organism evidence="6 7">
    <name type="scientific">Corynebacterium canis</name>
    <dbReference type="NCBI Taxonomy" id="679663"/>
    <lineage>
        <taxon>Bacteria</taxon>
        <taxon>Bacillati</taxon>
        <taxon>Actinomycetota</taxon>
        <taxon>Actinomycetes</taxon>
        <taxon>Mycobacteriales</taxon>
        <taxon>Corynebacteriaceae</taxon>
        <taxon>Corynebacterium</taxon>
    </lineage>
</organism>
<evidence type="ECO:0000259" key="5">
    <source>
        <dbReference type="PROSITE" id="PS50977"/>
    </source>
</evidence>
<dbReference type="InterPro" id="IPR025996">
    <property type="entry name" value="MT1864/Rv1816-like_C"/>
</dbReference>
<reference evidence="6 7" key="1">
    <citation type="submission" date="2019-08" db="EMBL/GenBank/DDBJ databases">
        <authorList>
            <person name="Lei W."/>
        </authorList>
    </citation>
    <scope>NUCLEOTIDE SEQUENCE [LARGE SCALE GENOMIC DNA]</scope>
    <source>
        <strain evidence="6 7">CCUG 58627</strain>
    </source>
</reference>
<dbReference type="SUPFAM" id="SSF46689">
    <property type="entry name" value="Homeodomain-like"/>
    <property type="match status" value="1"/>
</dbReference>
<dbReference type="OrthoDB" id="3210322at2"/>
<dbReference type="InterPro" id="IPR036271">
    <property type="entry name" value="Tet_transcr_reg_TetR-rel_C_sf"/>
</dbReference>
<evidence type="ECO:0000313" key="7">
    <source>
        <dbReference type="Proteomes" id="UP000320791"/>
    </source>
</evidence>
<dbReference type="Proteomes" id="UP000320791">
    <property type="component" value="Unassembled WGS sequence"/>
</dbReference>
<evidence type="ECO:0000256" key="3">
    <source>
        <dbReference type="ARBA" id="ARBA00023163"/>
    </source>
</evidence>
<evidence type="ECO:0000256" key="2">
    <source>
        <dbReference type="ARBA" id="ARBA00023125"/>
    </source>
</evidence>
<keyword evidence="1" id="KW-0805">Transcription regulation</keyword>
<keyword evidence="3" id="KW-0804">Transcription</keyword>
<proteinExistence type="predicted"/>
<keyword evidence="2 4" id="KW-0238">DNA-binding</keyword>
<dbReference type="InterPro" id="IPR001647">
    <property type="entry name" value="HTH_TetR"/>
</dbReference>
<gene>
    <name evidence="6" type="ORF">FRX94_08515</name>
</gene>
<dbReference type="InterPro" id="IPR009057">
    <property type="entry name" value="Homeodomain-like_sf"/>
</dbReference>
<dbReference type="Pfam" id="PF13305">
    <property type="entry name" value="TetR_C_33"/>
    <property type="match status" value="1"/>
</dbReference>
<evidence type="ECO:0000256" key="4">
    <source>
        <dbReference type="PROSITE-ProRule" id="PRU00335"/>
    </source>
</evidence>
<comment type="caution">
    <text evidence="6">The sequence shown here is derived from an EMBL/GenBank/DDBJ whole genome shotgun (WGS) entry which is preliminary data.</text>
</comment>
<evidence type="ECO:0000256" key="1">
    <source>
        <dbReference type="ARBA" id="ARBA00023015"/>
    </source>
</evidence>
<dbReference type="EMBL" id="VOHM01000018">
    <property type="protein sequence ID" value="TWT24193.1"/>
    <property type="molecule type" value="Genomic_DNA"/>
</dbReference>
<keyword evidence="7" id="KW-1185">Reference proteome</keyword>
<dbReference type="Pfam" id="PF00440">
    <property type="entry name" value="TetR_N"/>
    <property type="match status" value="1"/>
</dbReference>
<dbReference type="PROSITE" id="PS50977">
    <property type="entry name" value="HTH_TETR_2"/>
    <property type="match status" value="1"/>
</dbReference>
<feature type="DNA-binding region" description="H-T-H motif" evidence="4">
    <location>
        <begin position="63"/>
        <end position="82"/>
    </location>
</feature>
<dbReference type="Gene3D" id="1.10.357.10">
    <property type="entry name" value="Tetracycline Repressor, domain 2"/>
    <property type="match status" value="1"/>
</dbReference>
<dbReference type="SUPFAM" id="SSF48498">
    <property type="entry name" value="Tetracyclin repressor-like, C-terminal domain"/>
    <property type="match status" value="1"/>
</dbReference>
<evidence type="ECO:0000313" key="6">
    <source>
        <dbReference type="EMBL" id="TWT24193.1"/>
    </source>
</evidence>
<sequence>MFSIWVCDNGGMMSEKLERRGGVRREAAGREGGVRAKNREATERAILRAAERHLAERGAAALSLRQVARDVGMVPSAIYRYFNGIDELYTALIVRAFEDQSAYVRAAVEGLKTPTTWEERAENIMVLARAVRGWAKANPHFYSLVYGSPVPGYQAPEATIAPAAEVGQIALGWLERPVAATSGEIPEPVAAFWAAMYGMISFELFGHFVGVLEDVDGFYERGVRNALAALRRELDALK</sequence>
<dbReference type="AlphaFoldDB" id="A0A5C5UEX5"/>
<protein>
    <submittedName>
        <fullName evidence="6">TetR family transcriptional regulator</fullName>
    </submittedName>
</protein>
<feature type="domain" description="HTH tetR-type" evidence="5">
    <location>
        <begin position="40"/>
        <end position="100"/>
    </location>
</feature>
<dbReference type="PANTHER" id="PTHR30055">
    <property type="entry name" value="HTH-TYPE TRANSCRIPTIONAL REGULATOR RUTR"/>
    <property type="match status" value="1"/>
</dbReference>
<dbReference type="GO" id="GO:0000976">
    <property type="term" value="F:transcription cis-regulatory region binding"/>
    <property type="evidence" value="ECO:0007669"/>
    <property type="project" value="TreeGrafter"/>
</dbReference>
<dbReference type="InterPro" id="IPR050109">
    <property type="entry name" value="HTH-type_TetR-like_transc_reg"/>
</dbReference>
<name>A0A5C5UEX5_9CORY</name>
<dbReference type="PANTHER" id="PTHR30055:SF243">
    <property type="entry name" value="HTH-TYPE TRANSCRIPTIONAL REGULATOR RV1816"/>
    <property type="match status" value="1"/>
</dbReference>
<dbReference type="GO" id="GO:0003700">
    <property type="term" value="F:DNA-binding transcription factor activity"/>
    <property type="evidence" value="ECO:0007669"/>
    <property type="project" value="TreeGrafter"/>
</dbReference>
<accession>A0A5C5UEX5</accession>